<keyword evidence="1 10" id="KW-0963">Cytoplasm</keyword>
<keyword evidence="8 10" id="KW-0560">Oxidoreductase</keyword>
<keyword evidence="9 10" id="KW-0511">Multifunctional enzyme</keyword>
<dbReference type="GO" id="GO:0004808">
    <property type="term" value="F:tRNA (5-methylaminomethyl-2-thiouridylate)(34)-methyltransferase activity"/>
    <property type="evidence" value="ECO:0007669"/>
    <property type="project" value="UniProtKB-EC"/>
</dbReference>
<dbReference type="AlphaFoldDB" id="A0A3N1P097"/>
<comment type="similarity">
    <text evidence="10">In the N-terminal section; belongs to the methyltransferase superfamily. tRNA (mnm(5)s(2)U34)-methyltransferase family.</text>
</comment>
<keyword evidence="7 10" id="KW-0274">FAD</keyword>
<name>A0A3N1P097_9GAMM</name>
<sequence length="703" mass="77326">MSDAPETGTPGPDQNLETAHLQWDEAGQPISTRFADVYFSRTDGLAETRHVFLHHNHLAERFRALEQQPVTERRFAIGETGFGSGLNFLAAWQLWRQTAPDDARLHFISVDRFPLQRDDLQRALSLWPELRALANELIDQYPPTVGPAFHRLHLDRGRVILTLIFDDAQSGLAQLLSSDHPDFIHSGPALDAWFLDGFAPAKNADMWTPELFTTLAHLSQPGTTLATFTAAGVVRRGLAVAGFTPEKVPGFGRKREMLTAQYSEQQPAAAPPTPASQASAPHRLNRKKPALPWALPSHPGLGPDAPRTALIVGAGLAGCHSARALAERGWQVTVLEQHPRAAQEASGNPQGLLYAKLSPKNSPLARFNVLSLSFAQRFYRPYWQNGATCGLLQVATTDKERQLQTQIAQCYQATPELVRPVDAAEVGELAGLPVPRPALYFPQAGWLSPATLCEALLDHPNITLGGETTITELSRQGELWSARDLNNREHRARIAVLANARAVRRFSQTAALPLKAIRGQITQVNATDRSRQLKAALCGDGYLAPSDGAHHCLGATFNLHDTDTAITERDQQQNLEQLAQFGLEIANLFADQPLASLGGRVAFRCTTPDYLPLVGPAPDRAAFLEDFAPLRKDARLNLPRPGRYHDGLFINVGHGSRGLCYTPLSAELLVAHIEREPMPLDRELIQALHPARFLIRDLMRNKI</sequence>
<comment type="cofactor">
    <cofactor evidence="10">
        <name>FAD</name>
        <dbReference type="ChEBI" id="CHEBI:57692"/>
    </cofactor>
</comment>
<reference evidence="14 15" key="1">
    <citation type="submission" date="2018-11" db="EMBL/GenBank/DDBJ databases">
        <title>Genomic Encyclopedia of Type Strains, Phase IV (KMG-IV): sequencing the most valuable type-strain genomes for metagenomic binning, comparative biology and taxonomic classification.</title>
        <authorList>
            <person name="Goeker M."/>
        </authorList>
    </citation>
    <scope>NUCLEOTIDE SEQUENCE [LARGE SCALE GENOMIC DNA]</scope>
    <source>
        <strain evidence="14 15">DSM 16974</strain>
    </source>
</reference>
<dbReference type="Pfam" id="PF05430">
    <property type="entry name" value="Methyltransf_30"/>
    <property type="match status" value="1"/>
</dbReference>
<dbReference type="Pfam" id="PF01266">
    <property type="entry name" value="DAO"/>
    <property type="match status" value="1"/>
</dbReference>
<dbReference type="InterPro" id="IPR008471">
    <property type="entry name" value="MnmC-like_methylTransf"/>
</dbReference>
<dbReference type="NCBIfam" id="NF033855">
    <property type="entry name" value="tRNA_MNMC2"/>
    <property type="match status" value="1"/>
</dbReference>
<dbReference type="InterPro" id="IPR036188">
    <property type="entry name" value="FAD/NAD-bd_sf"/>
</dbReference>
<dbReference type="NCBIfam" id="NF002481">
    <property type="entry name" value="PRK01747.1-2"/>
    <property type="match status" value="1"/>
</dbReference>
<keyword evidence="15" id="KW-1185">Reference proteome</keyword>
<evidence type="ECO:0000256" key="1">
    <source>
        <dbReference type="ARBA" id="ARBA00022490"/>
    </source>
</evidence>
<dbReference type="SUPFAM" id="SSF51905">
    <property type="entry name" value="FAD/NAD(P)-binding domain"/>
    <property type="match status" value="1"/>
</dbReference>
<dbReference type="InterPro" id="IPR017610">
    <property type="entry name" value="tRNA_S-uridine_synth_MnmC_C"/>
</dbReference>
<dbReference type="HAMAP" id="MF_01102">
    <property type="entry name" value="MnmC"/>
    <property type="match status" value="1"/>
</dbReference>
<organism evidence="14 15">
    <name type="scientific">Marinimicrobium koreense</name>
    <dbReference type="NCBI Taxonomy" id="306545"/>
    <lineage>
        <taxon>Bacteria</taxon>
        <taxon>Pseudomonadati</taxon>
        <taxon>Pseudomonadota</taxon>
        <taxon>Gammaproteobacteria</taxon>
        <taxon>Cellvibrionales</taxon>
        <taxon>Cellvibrionaceae</taxon>
        <taxon>Marinimicrobium</taxon>
    </lineage>
</organism>
<dbReference type="InterPro" id="IPR023032">
    <property type="entry name" value="tRNA_MAMT_biosynth_bifunc_MnmC"/>
</dbReference>
<protein>
    <recommendedName>
        <fullName evidence="10">tRNA 5-methylaminomethyl-2-thiouridine biosynthesis bifunctional protein MnmC</fullName>
        <shortName evidence="10">tRNA mnm(5)s(2)U biosynthesis bifunctional protein</shortName>
    </recommendedName>
    <domain>
        <recommendedName>
            <fullName evidence="10">tRNA (mnm(5)s(2)U34)-methyltransferase</fullName>
            <ecNumber evidence="10">2.1.1.61</ecNumber>
        </recommendedName>
    </domain>
    <domain>
        <recommendedName>
            <fullName evidence="10">FAD-dependent cmnm(5)s(2)U34 oxidoreductase</fullName>
            <ecNumber evidence="10">1.5.-.-</ecNumber>
        </recommendedName>
    </domain>
</protein>
<accession>A0A3N1P097</accession>
<dbReference type="InterPro" id="IPR006076">
    <property type="entry name" value="FAD-dep_OxRdtase"/>
</dbReference>
<evidence type="ECO:0000256" key="5">
    <source>
        <dbReference type="ARBA" id="ARBA00022691"/>
    </source>
</evidence>
<proteinExistence type="inferred from homology"/>
<dbReference type="InterPro" id="IPR029063">
    <property type="entry name" value="SAM-dependent_MTases_sf"/>
</dbReference>
<evidence type="ECO:0000313" key="14">
    <source>
        <dbReference type="EMBL" id="ROQ20667.1"/>
    </source>
</evidence>
<dbReference type="GO" id="GO:0016645">
    <property type="term" value="F:oxidoreductase activity, acting on the CH-NH group of donors"/>
    <property type="evidence" value="ECO:0007669"/>
    <property type="project" value="InterPro"/>
</dbReference>
<evidence type="ECO:0000256" key="7">
    <source>
        <dbReference type="ARBA" id="ARBA00022827"/>
    </source>
</evidence>
<dbReference type="PANTHER" id="PTHR13847">
    <property type="entry name" value="SARCOSINE DEHYDROGENASE-RELATED"/>
    <property type="match status" value="1"/>
</dbReference>
<keyword evidence="2 10" id="KW-0489">Methyltransferase</keyword>
<feature type="region of interest" description="FAD-dependent cmnm(5)s(2)U34 oxidoreductase" evidence="10">
    <location>
        <begin position="312"/>
        <end position="703"/>
    </location>
</feature>
<evidence type="ECO:0000256" key="9">
    <source>
        <dbReference type="ARBA" id="ARBA00023268"/>
    </source>
</evidence>
<dbReference type="RefSeq" id="WP_123637780.1">
    <property type="nucleotide sequence ID" value="NZ_RJUK01000001.1"/>
</dbReference>
<feature type="domain" description="MnmC-like methyltransferase" evidence="13">
    <location>
        <begin position="128"/>
        <end position="262"/>
    </location>
</feature>
<dbReference type="OrthoDB" id="9786494at2"/>
<evidence type="ECO:0000256" key="3">
    <source>
        <dbReference type="ARBA" id="ARBA00022630"/>
    </source>
</evidence>
<dbReference type="Gene3D" id="3.30.9.10">
    <property type="entry name" value="D-Amino Acid Oxidase, subunit A, domain 2"/>
    <property type="match status" value="1"/>
</dbReference>
<evidence type="ECO:0000256" key="2">
    <source>
        <dbReference type="ARBA" id="ARBA00022603"/>
    </source>
</evidence>
<evidence type="ECO:0000259" key="13">
    <source>
        <dbReference type="Pfam" id="PF05430"/>
    </source>
</evidence>
<gene>
    <name evidence="10" type="primary">mnmC</name>
    <name evidence="14" type="ORF">EDC38_1280</name>
</gene>
<dbReference type="EC" id="1.5.-.-" evidence="10"/>
<feature type="domain" description="FAD dependent oxidoreductase" evidence="12">
    <location>
        <begin position="310"/>
        <end position="670"/>
    </location>
</feature>
<keyword evidence="4 10" id="KW-0808">Transferase</keyword>
<comment type="subcellular location">
    <subcellularLocation>
        <location evidence="10">Cytoplasm</location>
    </subcellularLocation>
</comment>
<evidence type="ECO:0000256" key="8">
    <source>
        <dbReference type="ARBA" id="ARBA00023002"/>
    </source>
</evidence>
<comment type="function">
    <text evidence="10">Catalyzes the last two steps in the biosynthesis of 5-methylaminomethyl-2-thiouridine (mnm(5)s(2)U) at the wobble position (U34) in tRNA. Catalyzes the FAD-dependent demodification of cmnm(5)s(2)U34 to nm(5)s(2)U34, followed by the transfer of a methyl group from S-adenosyl-L-methionine to nm(5)s(2)U34, to form mnm(5)s(2)U34.</text>
</comment>
<dbReference type="EC" id="2.1.1.61" evidence="10"/>
<dbReference type="GO" id="GO:0050660">
    <property type="term" value="F:flavin adenine dinucleotide binding"/>
    <property type="evidence" value="ECO:0007669"/>
    <property type="project" value="UniProtKB-UniRule"/>
</dbReference>
<evidence type="ECO:0000313" key="15">
    <source>
        <dbReference type="Proteomes" id="UP000273643"/>
    </source>
</evidence>
<dbReference type="Gene3D" id="3.40.50.150">
    <property type="entry name" value="Vaccinia Virus protein VP39"/>
    <property type="match status" value="1"/>
</dbReference>
<feature type="region of interest" description="tRNA (mnm(5)s(2)U34)-methyltransferase" evidence="10">
    <location>
        <begin position="1"/>
        <end position="263"/>
    </location>
</feature>
<evidence type="ECO:0000259" key="12">
    <source>
        <dbReference type="Pfam" id="PF01266"/>
    </source>
</evidence>
<dbReference type="GO" id="GO:0032259">
    <property type="term" value="P:methylation"/>
    <property type="evidence" value="ECO:0007669"/>
    <property type="project" value="UniProtKB-KW"/>
</dbReference>
<keyword evidence="5 10" id="KW-0949">S-adenosyl-L-methionine</keyword>
<dbReference type="EMBL" id="RJUK01000001">
    <property type="protein sequence ID" value="ROQ20667.1"/>
    <property type="molecule type" value="Genomic_DNA"/>
</dbReference>
<feature type="region of interest" description="Disordered" evidence="11">
    <location>
        <begin position="262"/>
        <end position="284"/>
    </location>
</feature>
<keyword evidence="3 10" id="KW-0285">Flavoprotein</keyword>
<dbReference type="Gene3D" id="3.50.50.60">
    <property type="entry name" value="FAD/NAD(P)-binding domain"/>
    <property type="match status" value="1"/>
</dbReference>
<dbReference type="Proteomes" id="UP000273643">
    <property type="component" value="Unassembled WGS sequence"/>
</dbReference>
<keyword evidence="6 10" id="KW-0819">tRNA processing</keyword>
<dbReference type="GO" id="GO:0002098">
    <property type="term" value="P:tRNA wobble uridine modification"/>
    <property type="evidence" value="ECO:0007669"/>
    <property type="project" value="TreeGrafter"/>
</dbReference>
<dbReference type="NCBIfam" id="TIGR03197">
    <property type="entry name" value="MnmC_Cterm"/>
    <property type="match status" value="1"/>
</dbReference>
<evidence type="ECO:0000256" key="6">
    <source>
        <dbReference type="ARBA" id="ARBA00022694"/>
    </source>
</evidence>
<evidence type="ECO:0000256" key="4">
    <source>
        <dbReference type="ARBA" id="ARBA00022679"/>
    </source>
</evidence>
<dbReference type="InterPro" id="IPR047785">
    <property type="entry name" value="tRNA_MNMC2"/>
</dbReference>
<comment type="caution">
    <text evidence="14">The sequence shown here is derived from an EMBL/GenBank/DDBJ whole genome shotgun (WGS) entry which is preliminary data.</text>
</comment>
<comment type="similarity">
    <text evidence="10">In the C-terminal section; belongs to the DAO family.</text>
</comment>
<dbReference type="PANTHER" id="PTHR13847:SF283">
    <property type="entry name" value="TRNA 5-METHYLAMINOMETHYL-2-THIOURIDINE BIOSYNTHESIS BIFUNCTIONAL PROTEIN MNMC"/>
    <property type="match status" value="1"/>
</dbReference>
<comment type="catalytic activity">
    <reaction evidence="10">
        <text>5-aminomethyl-2-thiouridine(34) in tRNA + S-adenosyl-L-methionine = 5-methylaminomethyl-2-thiouridine(34) in tRNA + S-adenosyl-L-homocysteine + H(+)</text>
        <dbReference type="Rhea" id="RHEA:19569"/>
        <dbReference type="Rhea" id="RHEA-COMP:10195"/>
        <dbReference type="Rhea" id="RHEA-COMP:10197"/>
        <dbReference type="ChEBI" id="CHEBI:15378"/>
        <dbReference type="ChEBI" id="CHEBI:57856"/>
        <dbReference type="ChEBI" id="CHEBI:59789"/>
        <dbReference type="ChEBI" id="CHEBI:74454"/>
        <dbReference type="ChEBI" id="CHEBI:74455"/>
        <dbReference type="EC" id="2.1.1.61"/>
    </reaction>
</comment>
<dbReference type="GO" id="GO:0005737">
    <property type="term" value="C:cytoplasm"/>
    <property type="evidence" value="ECO:0007669"/>
    <property type="project" value="UniProtKB-SubCell"/>
</dbReference>
<evidence type="ECO:0000256" key="10">
    <source>
        <dbReference type="HAMAP-Rule" id="MF_01102"/>
    </source>
</evidence>
<evidence type="ECO:0000256" key="11">
    <source>
        <dbReference type="SAM" id="MobiDB-lite"/>
    </source>
</evidence>